<evidence type="ECO:0000313" key="9">
    <source>
        <dbReference type="Proteomes" id="UP001493487"/>
    </source>
</evidence>
<evidence type="ECO:0000256" key="2">
    <source>
        <dbReference type="ARBA" id="ARBA00023082"/>
    </source>
</evidence>
<dbReference type="InterPro" id="IPR007624">
    <property type="entry name" value="RNA_pol_sigma70_r3"/>
</dbReference>
<evidence type="ECO:0000256" key="4">
    <source>
        <dbReference type="ARBA" id="ARBA00023163"/>
    </source>
</evidence>
<dbReference type="InterPro" id="IPR050239">
    <property type="entry name" value="Sigma-70_RNA_pol_init_factors"/>
</dbReference>
<dbReference type="InterPro" id="IPR013324">
    <property type="entry name" value="RNA_pol_sigma_r3/r4-like"/>
</dbReference>
<dbReference type="Pfam" id="PF04539">
    <property type="entry name" value="Sigma70_r3"/>
    <property type="match status" value="1"/>
</dbReference>
<accession>A0ABV1KZA6</accession>
<evidence type="ECO:0000259" key="7">
    <source>
        <dbReference type="PROSITE" id="PS00716"/>
    </source>
</evidence>
<keyword evidence="4 5" id="KW-0804">Transcription</keyword>
<comment type="function">
    <text evidence="5">Sigma factors are initiation factors that promote the attachment of RNA polymerase to specific initiation sites and are then released.</text>
</comment>
<dbReference type="Gene3D" id="1.20.120.1810">
    <property type="match status" value="1"/>
</dbReference>
<dbReference type="EMBL" id="JASKHM010000015">
    <property type="protein sequence ID" value="MEQ4485352.1"/>
    <property type="molecule type" value="Genomic_DNA"/>
</dbReference>
<dbReference type="SUPFAM" id="SSF88659">
    <property type="entry name" value="Sigma3 and sigma4 domains of RNA polymerase sigma factors"/>
    <property type="match status" value="2"/>
</dbReference>
<dbReference type="PANTHER" id="PTHR30603:SF47">
    <property type="entry name" value="RNA POLYMERASE SIGMA FACTOR SIGD, CHLOROPLASTIC"/>
    <property type="match status" value="1"/>
</dbReference>
<keyword evidence="9" id="KW-1185">Reference proteome</keyword>
<dbReference type="CDD" id="cd06171">
    <property type="entry name" value="Sigma70_r4"/>
    <property type="match status" value="1"/>
</dbReference>
<dbReference type="InterPro" id="IPR009042">
    <property type="entry name" value="RNA_pol_sigma70_r1_2"/>
</dbReference>
<dbReference type="Pfam" id="PF04545">
    <property type="entry name" value="Sigma70_r4"/>
    <property type="match status" value="1"/>
</dbReference>
<dbReference type="Gene3D" id="1.10.10.10">
    <property type="entry name" value="Winged helix-like DNA-binding domain superfamily/Winged helix DNA-binding domain"/>
    <property type="match status" value="2"/>
</dbReference>
<feature type="domain" description="RNA polymerase sigma-70" evidence="7">
    <location>
        <begin position="262"/>
        <end position="288"/>
    </location>
</feature>
<dbReference type="SUPFAM" id="SSF88946">
    <property type="entry name" value="Sigma2 domain of RNA polymerase sigma factors"/>
    <property type="match status" value="1"/>
</dbReference>
<name>A0ABV1KZA6_9BACL</name>
<dbReference type="InterPro" id="IPR007627">
    <property type="entry name" value="RNA_pol_sigma70_r2"/>
</dbReference>
<protein>
    <recommendedName>
        <fullName evidence="5">RNA polymerase sigma factor</fullName>
    </recommendedName>
</protein>
<reference evidence="8 9" key="1">
    <citation type="journal article" date="2023" name="Genome Announc.">
        <title>Pan-Genome Analyses of the Genus Cohnella and Proposal of the Novel Species Cohnella silvisoli sp. nov., Isolated from Forest Soil.</title>
        <authorList>
            <person name="Wang C."/>
            <person name="Mao L."/>
            <person name="Bao G."/>
            <person name="Zhu H."/>
        </authorList>
    </citation>
    <scope>NUCLEOTIDE SEQUENCE [LARGE SCALE GENOMIC DNA]</scope>
    <source>
        <strain evidence="8 9">NL03-T5-1</strain>
    </source>
</reference>
<gene>
    <name evidence="8" type="ORF">QJS35_23480</name>
</gene>
<evidence type="ECO:0000259" key="6">
    <source>
        <dbReference type="PROSITE" id="PS00715"/>
    </source>
</evidence>
<evidence type="ECO:0000256" key="1">
    <source>
        <dbReference type="ARBA" id="ARBA00023015"/>
    </source>
</evidence>
<dbReference type="InterPro" id="IPR014284">
    <property type="entry name" value="RNA_pol_sigma-70_dom"/>
</dbReference>
<evidence type="ECO:0000256" key="5">
    <source>
        <dbReference type="RuleBase" id="RU362124"/>
    </source>
</evidence>
<dbReference type="PROSITE" id="PS00716">
    <property type="entry name" value="SIGMA70_2"/>
    <property type="match status" value="1"/>
</dbReference>
<dbReference type="PANTHER" id="PTHR30603">
    <property type="entry name" value="RNA POLYMERASE SIGMA FACTOR RPO"/>
    <property type="match status" value="1"/>
</dbReference>
<keyword evidence="1 5" id="KW-0805">Transcription regulation</keyword>
<sequence>MKKEQRIHFIDIKKHALDIEDRLSHIGVYDALQMYMKNVKRIQLLSPKEEIELAKKIEQGDEDARRIFTEANLRLVISIAHKYQINDIPLLDLIQEGNLGLMKAVEKFDFRKGFKFSTYATWWIRQAITHAISDKTQLIRLPVHMFERVKKWNRHFYELMQELGREPTSKEIADSMKLPVEKILKIERVIQEKVVSLDSLIGVEKDKVLRDLIEDTTTGKPEDKIIYKMLKKHIEAILDMLNDREKNIMQLRFGLCDDRMRSLKEVGDQFGISRQRIQQIESKMLSKLREPIQQQSLKDFLEI</sequence>
<dbReference type="Gene3D" id="1.10.601.10">
    <property type="entry name" value="RNA Polymerase Primary Sigma Factor"/>
    <property type="match status" value="1"/>
</dbReference>
<evidence type="ECO:0000313" key="8">
    <source>
        <dbReference type="EMBL" id="MEQ4485352.1"/>
    </source>
</evidence>
<keyword evidence="2 5" id="KW-0731">Sigma factor</keyword>
<evidence type="ECO:0000256" key="3">
    <source>
        <dbReference type="ARBA" id="ARBA00023125"/>
    </source>
</evidence>
<dbReference type="InterPro" id="IPR007630">
    <property type="entry name" value="RNA_pol_sigma70_r4"/>
</dbReference>
<dbReference type="RefSeq" id="WP_232187670.1">
    <property type="nucleotide sequence ID" value="NZ_JAIOAP010000014.1"/>
</dbReference>
<dbReference type="Pfam" id="PF04542">
    <property type="entry name" value="Sigma70_r2"/>
    <property type="match status" value="1"/>
</dbReference>
<proteinExistence type="inferred from homology"/>
<dbReference type="PIRSF" id="PIRSF000770">
    <property type="entry name" value="RNA_pol_sigma-SigE/K"/>
    <property type="match status" value="1"/>
</dbReference>
<dbReference type="InterPro" id="IPR000943">
    <property type="entry name" value="RNA_pol_sigma70"/>
</dbReference>
<dbReference type="Pfam" id="PF00140">
    <property type="entry name" value="Sigma70_r1_2"/>
    <property type="match status" value="1"/>
</dbReference>
<keyword evidence="3 5" id="KW-0238">DNA-binding</keyword>
<dbReference type="InterPro" id="IPR013325">
    <property type="entry name" value="RNA_pol_sigma_r2"/>
</dbReference>
<dbReference type="Proteomes" id="UP001493487">
    <property type="component" value="Unassembled WGS sequence"/>
</dbReference>
<comment type="caution">
    <text evidence="8">The sequence shown here is derived from an EMBL/GenBank/DDBJ whole genome shotgun (WGS) entry which is preliminary data.</text>
</comment>
<organism evidence="8 9">
    <name type="scientific">Cohnella silvisoli</name>
    <dbReference type="NCBI Taxonomy" id="2873699"/>
    <lineage>
        <taxon>Bacteria</taxon>
        <taxon>Bacillati</taxon>
        <taxon>Bacillota</taxon>
        <taxon>Bacilli</taxon>
        <taxon>Bacillales</taxon>
        <taxon>Paenibacillaceae</taxon>
        <taxon>Cohnella</taxon>
    </lineage>
</organism>
<dbReference type="NCBIfam" id="TIGR02937">
    <property type="entry name" value="sigma70-ECF"/>
    <property type="match status" value="1"/>
</dbReference>
<comment type="similarity">
    <text evidence="5">Belongs to the sigma-70 factor family.</text>
</comment>
<dbReference type="PRINTS" id="PR00046">
    <property type="entry name" value="SIGMA70FCT"/>
</dbReference>
<feature type="domain" description="RNA polymerase sigma-70" evidence="6">
    <location>
        <begin position="92"/>
        <end position="105"/>
    </location>
</feature>
<dbReference type="PROSITE" id="PS00715">
    <property type="entry name" value="SIGMA70_1"/>
    <property type="match status" value="1"/>
</dbReference>
<dbReference type="InterPro" id="IPR036388">
    <property type="entry name" value="WH-like_DNA-bd_sf"/>
</dbReference>